<dbReference type="Gene3D" id="3.40.50.720">
    <property type="entry name" value="NAD(P)-binding Rossmann-like Domain"/>
    <property type="match status" value="2"/>
</dbReference>
<dbReference type="AlphaFoldDB" id="A0A3B1CG30"/>
<reference evidence="3" key="1">
    <citation type="submission" date="2018-06" db="EMBL/GenBank/DDBJ databases">
        <authorList>
            <person name="Zhirakovskaya E."/>
        </authorList>
    </citation>
    <scope>NUCLEOTIDE SEQUENCE</scope>
</reference>
<keyword evidence="2" id="KW-0560">Oxidoreductase</keyword>
<comment type="similarity">
    <text evidence="1">Belongs to the short-chain dehydrogenases/reductases (SDR) family.</text>
</comment>
<dbReference type="InterPro" id="IPR051122">
    <property type="entry name" value="SDR_DHRS6-like"/>
</dbReference>
<dbReference type="InterPro" id="IPR036291">
    <property type="entry name" value="NAD(P)-bd_dom_sf"/>
</dbReference>
<evidence type="ECO:0000256" key="2">
    <source>
        <dbReference type="ARBA" id="ARBA00023002"/>
    </source>
</evidence>
<dbReference type="GO" id="GO:0016491">
    <property type="term" value="F:oxidoreductase activity"/>
    <property type="evidence" value="ECO:0007669"/>
    <property type="project" value="UniProtKB-KW"/>
</dbReference>
<dbReference type="EMBL" id="UOGD01000082">
    <property type="protein sequence ID" value="VAX17705.1"/>
    <property type="molecule type" value="Genomic_DNA"/>
</dbReference>
<dbReference type="PANTHER" id="PTHR43477">
    <property type="entry name" value="DIHYDROANTICAPSIN 7-DEHYDROGENASE"/>
    <property type="match status" value="1"/>
</dbReference>
<dbReference type="PRINTS" id="PR00081">
    <property type="entry name" value="GDHRDH"/>
</dbReference>
<dbReference type="CDD" id="cd05233">
    <property type="entry name" value="SDR_c"/>
    <property type="match status" value="1"/>
</dbReference>
<gene>
    <name evidence="3" type="ORF">MNBD_IGNAVI01-2749</name>
</gene>
<accession>A0A3B1CG30</accession>
<sequence length="274" mass="29770">MVKKWALILGASSGFGGASAVELAKVGYNILGVHLDRQVTMPAVNSIKRKIERTGQRAVFFNMNAADQLKRNDTLDEIKERFTTKEHPHINVLIHSLAFGALKPFLAKNPADCVTKAQMEMTLDVMAHSLVYWTQGLIQRDLLAKKGRIFALTSAGSQTVFPSYGVVSAAKASLESHIRQLAVELGFMGVTANAIMAGVTDTPALRKIPGNELMMNTAKEKNPGGRLTIALDVAKAIVMLCDEKADWISGNVIQVDGGEYIVNYTGETICRPIK</sequence>
<evidence type="ECO:0000256" key="1">
    <source>
        <dbReference type="ARBA" id="ARBA00006484"/>
    </source>
</evidence>
<dbReference type="Pfam" id="PF13561">
    <property type="entry name" value="adh_short_C2"/>
    <property type="match status" value="1"/>
</dbReference>
<proteinExistence type="inferred from homology"/>
<dbReference type="PANTHER" id="PTHR43477:SF1">
    <property type="entry name" value="DIHYDROANTICAPSIN 7-DEHYDROGENASE"/>
    <property type="match status" value="1"/>
</dbReference>
<dbReference type="SUPFAM" id="SSF51735">
    <property type="entry name" value="NAD(P)-binding Rossmann-fold domains"/>
    <property type="match status" value="1"/>
</dbReference>
<protein>
    <submittedName>
        <fullName evidence="3">Short-chain dehydrogenase/reductase SDR</fullName>
    </submittedName>
</protein>
<organism evidence="3">
    <name type="scientific">hydrothermal vent metagenome</name>
    <dbReference type="NCBI Taxonomy" id="652676"/>
    <lineage>
        <taxon>unclassified sequences</taxon>
        <taxon>metagenomes</taxon>
        <taxon>ecological metagenomes</taxon>
    </lineage>
</organism>
<evidence type="ECO:0000313" key="3">
    <source>
        <dbReference type="EMBL" id="VAX17705.1"/>
    </source>
</evidence>
<dbReference type="InterPro" id="IPR002347">
    <property type="entry name" value="SDR_fam"/>
</dbReference>
<name>A0A3B1CG30_9ZZZZ</name>